<accession>A0A1Z5HQT5</accession>
<dbReference type="Pfam" id="PF20095">
    <property type="entry name" value="DUF6485"/>
    <property type="match status" value="1"/>
</dbReference>
<protein>
    <recommendedName>
        <fullName evidence="3">Cytosolic protein</fullName>
    </recommendedName>
</protein>
<dbReference type="AlphaFoldDB" id="A0A1Z5HQT5"/>
<sequence>MECAVNENKKKCTCTYEPCPRKGNCCQCVAYHRQFNEVPGCFFPPEAEKTYDRSIARLAAAYKL</sequence>
<dbReference type="Proteomes" id="UP000197032">
    <property type="component" value="Unassembled WGS sequence"/>
</dbReference>
<dbReference type="OrthoDB" id="9800443at2"/>
<dbReference type="RefSeq" id="WP_088553336.1">
    <property type="nucleotide sequence ID" value="NZ_BDGJ01000035.1"/>
</dbReference>
<gene>
    <name evidence="1" type="ORF">KKC1_10350</name>
</gene>
<name>A0A1Z5HQT5_9FIRM</name>
<organism evidence="1 2">
    <name type="scientific">Calderihabitans maritimus</name>
    <dbReference type="NCBI Taxonomy" id="1246530"/>
    <lineage>
        <taxon>Bacteria</taxon>
        <taxon>Bacillati</taxon>
        <taxon>Bacillota</taxon>
        <taxon>Clostridia</taxon>
        <taxon>Neomoorellales</taxon>
        <taxon>Calderihabitantaceae</taxon>
        <taxon>Calderihabitans</taxon>
    </lineage>
</organism>
<evidence type="ECO:0008006" key="3">
    <source>
        <dbReference type="Google" id="ProtNLM"/>
    </source>
</evidence>
<evidence type="ECO:0000313" key="1">
    <source>
        <dbReference type="EMBL" id="GAW91874.1"/>
    </source>
</evidence>
<dbReference type="EMBL" id="BDGJ01000035">
    <property type="protein sequence ID" value="GAW91874.1"/>
    <property type="molecule type" value="Genomic_DNA"/>
</dbReference>
<keyword evidence="2" id="KW-1185">Reference proteome</keyword>
<evidence type="ECO:0000313" key="2">
    <source>
        <dbReference type="Proteomes" id="UP000197032"/>
    </source>
</evidence>
<reference evidence="2" key="1">
    <citation type="journal article" date="2017" name="Appl. Environ. Microbiol.">
        <title>Genomic analysis of Calderihabitans maritimus KKC1, a thermophilic hydrogenogenic carboxydotrophic bacterium isolated from marine sediment.</title>
        <authorList>
            <person name="Omae K."/>
            <person name="Yoneda Y."/>
            <person name="Fukuyama Y."/>
            <person name="Yoshida T."/>
            <person name="Sako Y."/>
        </authorList>
    </citation>
    <scope>NUCLEOTIDE SEQUENCE [LARGE SCALE GENOMIC DNA]</scope>
    <source>
        <strain evidence="2">KKC1</strain>
    </source>
</reference>
<proteinExistence type="predicted"/>
<comment type="caution">
    <text evidence="1">The sequence shown here is derived from an EMBL/GenBank/DDBJ whole genome shotgun (WGS) entry which is preliminary data.</text>
</comment>